<dbReference type="EMBL" id="JAUSTB010000018">
    <property type="protein sequence ID" value="MDQ0147831.1"/>
    <property type="molecule type" value="Genomic_DNA"/>
</dbReference>
<feature type="domain" description="DUF1731" evidence="3">
    <location>
        <begin position="246"/>
        <end position="292"/>
    </location>
</feature>
<name>A0AAJ1T046_9MICC</name>
<dbReference type="SUPFAM" id="SSF51735">
    <property type="entry name" value="NAD(P)-binding Rossmann-fold domains"/>
    <property type="match status" value="1"/>
</dbReference>
<dbReference type="Pfam" id="PF08338">
    <property type="entry name" value="DUF1731"/>
    <property type="match status" value="1"/>
</dbReference>
<protein>
    <submittedName>
        <fullName evidence="4">Uncharacterized protein (TIGR01777 family)</fullName>
    </submittedName>
</protein>
<evidence type="ECO:0000313" key="4">
    <source>
        <dbReference type="EMBL" id="MDQ0147831.1"/>
    </source>
</evidence>
<dbReference type="NCBIfam" id="TIGR01777">
    <property type="entry name" value="yfcH"/>
    <property type="match status" value="1"/>
</dbReference>
<dbReference type="AlphaFoldDB" id="A0AAJ1T046"/>
<keyword evidence="5" id="KW-1185">Reference proteome</keyword>
<reference evidence="4 5" key="1">
    <citation type="submission" date="2023-07" db="EMBL/GenBank/DDBJ databases">
        <title>Sorghum-associated microbial communities from plants grown in Nebraska, USA.</title>
        <authorList>
            <person name="Schachtman D."/>
        </authorList>
    </citation>
    <scope>NUCLEOTIDE SEQUENCE [LARGE SCALE GENOMIC DNA]</scope>
    <source>
        <strain evidence="4 5">DS1001</strain>
    </source>
</reference>
<evidence type="ECO:0000259" key="3">
    <source>
        <dbReference type="Pfam" id="PF08338"/>
    </source>
</evidence>
<dbReference type="InterPro" id="IPR036291">
    <property type="entry name" value="NAD(P)-bd_dom_sf"/>
</dbReference>
<feature type="domain" description="NAD-dependent epimerase/dehydratase" evidence="2">
    <location>
        <begin position="3"/>
        <end position="217"/>
    </location>
</feature>
<dbReference type="PANTHER" id="PTHR11092">
    <property type="entry name" value="SUGAR NUCLEOTIDE EPIMERASE RELATED"/>
    <property type="match status" value="1"/>
</dbReference>
<comment type="caution">
    <text evidence="4">The sequence shown here is derived from an EMBL/GenBank/DDBJ whole genome shotgun (WGS) entry which is preliminary data.</text>
</comment>
<gene>
    <name evidence="4" type="ORF">J2T23_003759</name>
</gene>
<evidence type="ECO:0000313" key="5">
    <source>
        <dbReference type="Proteomes" id="UP001239267"/>
    </source>
</evidence>
<organism evidence="4 5">
    <name type="scientific">Pseudarthrobacter niigatensis</name>
    <dbReference type="NCBI Taxonomy" id="369935"/>
    <lineage>
        <taxon>Bacteria</taxon>
        <taxon>Bacillati</taxon>
        <taxon>Actinomycetota</taxon>
        <taxon>Actinomycetes</taxon>
        <taxon>Micrococcales</taxon>
        <taxon>Micrococcaceae</taxon>
        <taxon>Pseudarthrobacter</taxon>
    </lineage>
</organism>
<evidence type="ECO:0000259" key="2">
    <source>
        <dbReference type="Pfam" id="PF01370"/>
    </source>
</evidence>
<accession>A0AAJ1T046</accession>
<evidence type="ECO:0000256" key="1">
    <source>
        <dbReference type="ARBA" id="ARBA00009353"/>
    </source>
</evidence>
<comment type="similarity">
    <text evidence="1">Belongs to the NAD(P)-dependent epimerase/dehydratase family. SDR39U1 subfamily.</text>
</comment>
<dbReference type="Pfam" id="PF01370">
    <property type="entry name" value="Epimerase"/>
    <property type="match status" value="1"/>
</dbReference>
<dbReference type="Proteomes" id="UP001239267">
    <property type="component" value="Unassembled WGS sequence"/>
</dbReference>
<dbReference type="RefSeq" id="WP_307362436.1">
    <property type="nucleotide sequence ID" value="NZ_JAUSTB010000018.1"/>
</dbReference>
<dbReference type="InterPro" id="IPR001509">
    <property type="entry name" value="Epimerase_deHydtase"/>
</dbReference>
<proteinExistence type="inferred from homology"/>
<sequence>MHIVMAGASGLIGTSMSAAFRSAGHSVVTLVRRPPANAGEVRWDPAAGVLDPGVLSGADAVVNLSGAGIGDRPWTRHRVEELFSSRLGPTRTLVQAMARSDAPPAAFISQSGSGYYGDAGNTVLREDAAAGEGTLAQICIEWEQAALMAPAGVRVVTPRTGVVFSQSGGALGKLLPLLRLGVGGPFGNGRQFWPWVTLPDVSAAFLLLLASPVSGPVNVAAPEQADVNTIVAALAKALHRPALLRVPAPVLRTVMPGLGEELLLYSQRMEPAVLAAAGFQWQHGNLADAAQWVAGKAGAVQRG</sequence>
<dbReference type="InterPro" id="IPR010099">
    <property type="entry name" value="SDR39U1"/>
</dbReference>
<dbReference type="PANTHER" id="PTHR11092:SF0">
    <property type="entry name" value="EPIMERASE FAMILY PROTEIN SDR39U1"/>
    <property type="match status" value="1"/>
</dbReference>
<dbReference type="InterPro" id="IPR013549">
    <property type="entry name" value="DUF1731"/>
</dbReference>
<dbReference type="Gene3D" id="3.40.50.720">
    <property type="entry name" value="NAD(P)-binding Rossmann-like Domain"/>
    <property type="match status" value="1"/>
</dbReference>